<name>A0A240ECA2_9GAMM</name>
<feature type="domain" description="Transketolase N-terminal" evidence="4">
    <location>
        <begin position="28"/>
        <end position="278"/>
    </location>
</feature>
<dbReference type="Pfam" id="PF00456">
    <property type="entry name" value="Transketolase_N"/>
    <property type="match status" value="1"/>
</dbReference>
<keyword evidence="6" id="KW-1185">Reference proteome</keyword>
<dbReference type="PANTHER" id="PTHR47514">
    <property type="entry name" value="TRANSKETOLASE N-TERMINAL SECTION-RELATED"/>
    <property type="match status" value="1"/>
</dbReference>
<dbReference type="CDD" id="cd02012">
    <property type="entry name" value="TPP_TK"/>
    <property type="match status" value="1"/>
</dbReference>
<accession>A0A240ECA2</accession>
<organism evidence="5 6">
    <name type="scientific">Acinetobacter puyangensis</name>
    <dbReference type="NCBI Taxonomy" id="1096779"/>
    <lineage>
        <taxon>Bacteria</taxon>
        <taxon>Pseudomonadati</taxon>
        <taxon>Pseudomonadota</taxon>
        <taxon>Gammaproteobacteria</taxon>
        <taxon>Moraxellales</taxon>
        <taxon>Moraxellaceae</taxon>
        <taxon>Acinetobacter</taxon>
    </lineage>
</organism>
<dbReference type="InterPro" id="IPR005474">
    <property type="entry name" value="Transketolase_N"/>
</dbReference>
<dbReference type="SUPFAM" id="SSF52518">
    <property type="entry name" value="Thiamin diphosphate-binding fold (THDP-binding)"/>
    <property type="match status" value="1"/>
</dbReference>
<dbReference type="AlphaFoldDB" id="A0A240ECA2"/>
<dbReference type="Proteomes" id="UP000219042">
    <property type="component" value="Unassembled WGS sequence"/>
</dbReference>
<evidence type="ECO:0000256" key="3">
    <source>
        <dbReference type="ARBA" id="ARBA00023052"/>
    </source>
</evidence>
<sequence>MISQAQVRNTEQMQYQPTAQEIAFLKEKAKFIRKETIRLIEIAKTGHYSSVFSCAEIFAALYYDVMNIKVGEPKWPERDRFLMGKGHAAVGQFPILAELDFFPKAWLEDYTRLGSPLGDHPDMKKVPGIDFSSGSIGHALSAGVGMTLAQRYTGIAHEVFVLLGDGEMQEGQVWEAALSASHHQLNRLIAIVDRNGYQLDGKVNDVINIEPLADKWQAFGWETHVVDGHNIQQLTTLLRQVKADKNRKTPVCIIANTLKGKGVSYMETEPGWHLGYLSPEDAEKALQEIENKEI</sequence>
<reference evidence="6" key="1">
    <citation type="submission" date="2016-09" db="EMBL/GenBank/DDBJ databases">
        <authorList>
            <person name="Varghese N."/>
            <person name="Submissions S."/>
        </authorList>
    </citation>
    <scope>NUCLEOTIDE SEQUENCE [LARGE SCALE GENOMIC DNA]</scope>
    <source>
        <strain evidence="6">ANC 4466</strain>
    </source>
</reference>
<evidence type="ECO:0000259" key="4">
    <source>
        <dbReference type="Pfam" id="PF00456"/>
    </source>
</evidence>
<evidence type="ECO:0000256" key="2">
    <source>
        <dbReference type="ARBA" id="ARBA00007131"/>
    </source>
</evidence>
<gene>
    <name evidence="5" type="ORF">SAMN05421731_10634</name>
</gene>
<comment type="similarity">
    <text evidence="2">Belongs to the transketolase family.</text>
</comment>
<keyword evidence="3" id="KW-0786">Thiamine pyrophosphate</keyword>
<dbReference type="InterPro" id="IPR029061">
    <property type="entry name" value="THDP-binding"/>
</dbReference>
<proteinExistence type="inferred from homology"/>
<evidence type="ECO:0000313" key="6">
    <source>
        <dbReference type="Proteomes" id="UP000219042"/>
    </source>
</evidence>
<evidence type="ECO:0000313" key="5">
    <source>
        <dbReference type="EMBL" id="SNX45799.1"/>
    </source>
</evidence>
<comment type="cofactor">
    <cofactor evidence="1">
        <name>thiamine diphosphate</name>
        <dbReference type="ChEBI" id="CHEBI:58937"/>
    </cofactor>
</comment>
<dbReference type="EMBL" id="OANT01000006">
    <property type="protein sequence ID" value="SNX45799.1"/>
    <property type="molecule type" value="Genomic_DNA"/>
</dbReference>
<evidence type="ECO:0000256" key="1">
    <source>
        <dbReference type="ARBA" id="ARBA00001964"/>
    </source>
</evidence>
<protein>
    <submittedName>
        <fullName evidence="5">Transketolase</fullName>
    </submittedName>
</protein>
<dbReference type="PANTHER" id="PTHR47514:SF1">
    <property type="entry name" value="TRANSKETOLASE N-TERMINAL SECTION-RELATED"/>
    <property type="match status" value="1"/>
</dbReference>
<dbReference type="RefSeq" id="WP_213064424.1">
    <property type="nucleotide sequence ID" value="NZ_BAABHT010000003.1"/>
</dbReference>
<dbReference type="Gene3D" id="3.40.50.970">
    <property type="match status" value="1"/>
</dbReference>